<dbReference type="GO" id="GO:0005829">
    <property type="term" value="C:cytosol"/>
    <property type="evidence" value="ECO:0007669"/>
    <property type="project" value="TreeGrafter"/>
</dbReference>
<dbReference type="Proteomes" id="UP000326903">
    <property type="component" value="Unassembled WGS sequence"/>
</dbReference>
<reference evidence="4 5" key="1">
    <citation type="submission" date="2019-09" db="EMBL/GenBank/DDBJ databases">
        <title>Draft genome sequence of Ginsengibacter sp. BR5-29.</title>
        <authorList>
            <person name="Im W.-T."/>
        </authorList>
    </citation>
    <scope>NUCLEOTIDE SEQUENCE [LARGE SCALE GENOMIC DNA]</scope>
    <source>
        <strain evidence="4 5">BR5-29</strain>
    </source>
</reference>
<keyword evidence="2 4" id="KW-0808">Transferase</keyword>
<dbReference type="GO" id="GO:0008173">
    <property type="term" value="F:RNA methyltransferase activity"/>
    <property type="evidence" value="ECO:0007669"/>
    <property type="project" value="InterPro"/>
</dbReference>
<gene>
    <name evidence="4" type="ORF">FW778_01290</name>
</gene>
<evidence type="ECO:0000313" key="4">
    <source>
        <dbReference type="EMBL" id="KAA9042235.1"/>
    </source>
</evidence>
<name>A0A5J5IMF3_9BACT</name>
<keyword evidence="5" id="KW-1185">Reference proteome</keyword>
<comment type="caution">
    <text evidence="4">The sequence shown here is derived from an EMBL/GenBank/DDBJ whole genome shotgun (WGS) entry which is preliminary data.</text>
</comment>
<dbReference type="GO" id="GO:0032259">
    <property type="term" value="P:methylation"/>
    <property type="evidence" value="ECO:0007669"/>
    <property type="project" value="UniProtKB-KW"/>
</dbReference>
<dbReference type="GO" id="GO:0006396">
    <property type="term" value="P:RNA processing"/>
    <property type="evidence" value="ECO:0007669"/>
    <property type="project" value="InterPro"/>
</dbReference>
<feature type="domain" description="tRNA/rRNA methyltransferase SpoU type" evidence="3">
    <location>
        <begin position="20"/>
        <end position="163"/>
    </location>
</feature>
<dbReference type="Gene3D" id="3.40.1280.10">
    <property type="match status" value="1"/>
</dbReference>
<dbReference type="InterPro" id="IPR001537">
    <property type="entry name" value="SpoU_MeTrfase"/>
</dbReference>
<evidence type="ECO:0000256" key="1">
    <source>
        <dbReference type="ARBA" id="ARBA00022603"/>
    </source>
</evidence>
<dbReference type="CDD" id="cd18097">
    <property type="entry name" value="SpoU-like"/>
    <property type="match status" value="1"/>
</dbReference>
<sequence length="171" mass="19156">MDELNRKSVDEFRRAEKIPVIAVLENIRSAYNVGSVFRTADAFLIEAVYITGYTAKPPHKEITKTALGAQDSVEWKYFENTKMAIEELKQNNFKIFAVEQVADSISLEKFSELNVDKTVFIFGNEVSGVEQETILLCDGCIEIPQFGMKHSLNISVAAGIVLWEAVKTKSS</sequence>
<dbReference type="EMBL" id="VYQF01000001">
    <property type="protein sequence ID" value="KAA9042235.1"/>
    <property type="molecule type" value="Genomic_DNA"/>
</dbReference>
<dbReference type="InterPro" id="IPR029026">
    <property type="entry name" value="tRNA_m1G_MTases_N"/>
</dbReference>
<dbReference type="PANTHER" id="PTHR46429">
    <property type="entry name" value="23S RRNA (GUANOSINE-2'-O-)-METHYLTRANSFERASE RLMB"/>
    <property type="match status" value="1"/>
</dbReference>
<dbReference type="InterPro" id="IPR004441">
    <property type="entry name" value="rRNA_MeTrfase_TrmH"/>
</dbReference>
<keyword evidence="1 4" id="KW-0489">Methyltransferase</keyword>
<organism evidence="4 5">
    <name type="scientific">Ginsengibacter hankyongi</name>
    <dbReference type="NCBI Taxonomy" id="2607284"/>
    <lineage>
        <taxon>Bacteria</taxon>
        <taxon>Pseudomonadati</taxon>
        <taxon>Bacteroidota</taxon>
        <taxon>Chitinophagia</taxon>
        <taxon>Chitinophagales</taxon>
        <taxon>Chitinophagaceae</taxon>
        <taxon>Ginsengibacter</taxon>
    </lineage>
</organism>
<dbReference type="GO" id="GO:0003723">
    <property type="term" value="F:RNA binding"/>
    <property type="evidence" value="ECO:0007669"/>
    <property type="project" value="InterPro"/>
</dbReference>
<evidence type="ECO:0000256" key="2">
    <source>
        <dbReference type="ARBA" id="ARBA00022679"/>
    </source>
</evidence>
<protein>
    <submittedName>
        <fullName evidence="4">RNA methyltransferase</fullName>
    </submittedName>
</protein>
<dbReference type="InterPro" id="IPR029028">
    <property type="entry name" value="Alpha/beta_knot_MTases"/>
</dbReference>
<dbReference type="Pfam" id="PF00588">
    <property type="entry name" value="SpoU_methylase"/>
    <property type="match status" value="1"/>
</dbReference>
<evidence type="ECO:0000259" key="3">
    <source>
        <dbReference type="Pfam" id="PF00588"/>
    </source>
</evidence>
<evidence type="ECO:0000313" key="5">
    <source>
        <dbReference type="Proteomes" id="UP000326903"/>
    </source>
</evidence>
<proteinExistence type="predicted"/>
<dbReference type="AlphaFoldDB" id="A0A5J5IMF3"/>
<dbReference type="PANTHER" id="PTHR46429:SF1">
    <property type="entry name" value="23S RRNA (GUANOSINE-2'-O-)-METHYLTRANSFERASE RLMB"/>
    <property type="match status" value="1"/>
</dbReference>
<dbReference type="SUPFAM" id="SSF75217">
    <property type="entry name" value="alpha/beta knot"/>
    <property type="match status" value="1"/>
</dbReference>
<accession>A0A5J5IMF3</accession>